<dbReference type="EMBL" id="CM047897">
    <property type="protein sequence ID" value="KAJ0110837.1"/>
    <property type="molecule type" value="Genomic_DNA"/>
</dbReference>
<name>A0ACC1C5I4_9ROSI</name>
<organism evidence="1 2">
    <name type="scientific">Pistacia atlantica</name>
    <dbReference type="NCBI Taxonomy" id="434234"/>
    <lineage>
        <taxon>Eukaryota</taxon>
        <taxon>Viridiplantae</taxon>
        <taxon>Streptophyta</taxon>
        <taxon>Embryophyta</taxon>
        <taxon>Tracheophyta</taxon>
        <taxon>Spermatophyta</taxon>
        <taxon>Magnoliopsida</taxon>
        <taxon>eudicotyledons</taxon>
        <taxon>Gunneridae</taxon>
        <taxon>Pentapetalae</taxon>
        <taxon>rosids</taxon>
        <taxon>malvids</taxon>
        <taxon>Sapindales</taxon>
        <taxon>Anacardiaceae</taxon>
        <taxon>Pistacia</taxon>
    </lineage>
</organism>
<comment type="caution">
    <text evidence="1">The sequence shown here is derived from an EMBL/GenBank/DDBJ whole genome shotgun (WGS) entry which is preliminary data.</text>
</comment>
<protein>
    <submittedName>
        <fullName evidence="1">Uncharacterized protein</fullName>
    </submittedName>
</protein>
<reference evidence="2" key="1">
    <citation type="journal article" date="2023" name="G3 (Bethesda)">
        <title>Genome assembly and association tests identify interacting loci associated with vigor, precocity, and sex in interspecific pistachio rootstocks.</title>
        <authorList>
            <person name="Palmer W."/>
            <person name="Jacygrad E."/>
            <person name="Sagayaradj S."/>
            <person name="Cavanaugh K."/>
            <person name="Han R."/>
            <person name="Bertier L."/>
            <person name="Beede B."/>
            <person name="Kafkas S."/>
            <person name="Golino D."/>
            <person name="Preece J."/>
            <person name="Michelmore R."/>
        </authorList>
    </citation>
    <scope>NUCLEOTIDE SEQUENCE [LARGE SCALE GENOMIC DNA]</scope>
</reference>
<proteinExistence type="predicted"/>
<evidence type="ECO:0000313" key="2">
    <source>
        <dbReference type="Proteomes" id="UP001164250"/>
    </source>
</evidence>
<dbReference type="Proteomes" id="UP001164250">
    <property type="component" value="Chromosome 1"/>
</dbReference>
<keyword evidence="2" id="KW-1185">Reference proteome</keyword>
<evidence type="ECO:0000313" key="1">
    <source>
        <dbReference type="EMBL" id="KAJ0110837.1"/>
    </source>
</evidence>
<sequence>MSNSGGFAVTRTHSGDRFYNPPAMRRHQQLLLQQQQLQLQRQSQRPLQKETRVDSVEAETRTDSDESTLSRPNSACSPSAGSSPRNADMTNLDRLMESVTPYVTVQYFSEVGAKLFPLNYMEWSKTSITGGERGDGEIVKLIFNQSLVLGNLWESFNEWSVYGVEVPLLLNGSDSVKQYYVPSLSGIQLVYRPTAEIPKLFCMLCSSSIAKWPGEDSDAESSRETSSAGSSDCEAERRAKGIVDGTWGQHNLVNLNFQRLNGLTLRDKPPMNSSSDETEVSSLASQNPEIRMYRSCDLLPTSWISVAWYPIYRIPVGPTLQSLDASFLTFHSLSTQARRKNQPQFNAYGDRKVYGVDASPKIPLPAFGVASYKLRGSILTPNGHNEWQQANSLLQAADNWLRRLHVNLPDFHAWRDGKLKVSCFLNFRQGVTLIQGDNSYQRFSLVTLGDRVVLDSSDEVVTTLFGKTVFPNWQKLKPARPRSCQPIPRRMSVRAQNGGDRMRTVWTPEMDRYFIDLMLEQLSKGNRKGFSWDEMRQMVTADNNVWEEYIKVHPDARTYRIKTVPYYNDLCLIYGNKTIEQKGDNLPDSSSHLSEKEIVMVTPLSSAVEDVNAIDEIMLNEDNKISMPKGVVDDTPQAKPNVTGTIVGSRSRTYWQPPMDRYFIDLMLDQVQKGNRIDGVFRKEAWIEMIASFNAKFGFSYDMEILKNRYKTLRRQYNVIKNLLDLNGFVWDDARQMVTADDYVWQDYVKTHTDARQFMTRPVPYFKDLCVICGDSSLDESDCFSIQEIEMQKEVHEVKFLGGPNDSQSPVASNSCEDEVGYFLESAHAGSKSVVSSSKKKRQFENWSNSACIKKLRCKHEGMCDTPHEIVSLLDSKNGDENSNIVPIENVIAAVQALPDMDEDLVLDACDFLEDEVKAKTFMALDVKFRKKWLLRKLRPQF</sequence>
<gene>
    <name evidence="1" type="ORF">Patl1_00938</name>
</gene>
<accession>A0ACC1C5I4</accession>